<dbReference type="SUPFAM" id="SSF50630">
    <property type="entry name" value="Acid proteases"/>
    <property type="match status" value="1"/>
</dbReference>
<gene>
    <name evidence="4" type="ORF">PCASD_24882</name>
</gene>
<dbReference type="Gene3D" id="2.40.70.10">
    <property type="entry name" value="Acid Proteases"/>
    <property type="match status" value="1"/>
</dbReference>
<reference evidence="4 5" key="1">
    <citation type="submission" date="2017-11" db="EMBL/GenBank/DDBJ databases">
        <title>De novo assembly and phasing of dikaryotic genomes from two isolates of Puccinia coronata f. sp. avenae, the causal agent of oat crown rust.</title>
        <authorList>
            <person name="Miller M.E."/>
            <person name="Zhang Y."/>
            <person name="Omidvar V."/>
            <person name="Sperschneider J."/>
            <person name="Schwessinger B."/>
            <person name="Raley C."/>
            <person name="Palmer J.M."/>
            <person name="Garnica D."/>
            <person name="Upadhyaya N."/>
            <person name="Rathjen J."/>
            <person name="Taylor J.M."/>
            <person name="Park R.F."/>
            <person name="Dodds P.N."/>
            <person name="Hirsch C.D."/>
            <person name="Kianian S.F."/>
            <person name="Figueroa M."/>
        </authorList>
    </citation>
    <scope>NUCLEOTIDE SEQUENCE [LARGE SCALE GENOMIC DNA]</scope>
    <source>
        <strain evidence="4">12SD80</strain>
    </source>
</reference>
<keyword evidence="1" id="KW-0378">Hydrolase</keyword>
<dbReference type="GO" id="GO:0006508">
    <property type="term" value="P:proteolysis"/>
    <property type="evidence" value="ECO:0007669"/>
    <property type="project" value="InterPro"/>
</dbReference>
<evidence type="ECO:0000256" key="1">
    <source>
        <dbReference type="ARBA" id="ARBA00022801"/>
    </source>
</evidence>
<dbReference type="Pfam" id="PF13975">
    <property type="entry name" value="gag-asp_proteas"/>
    <property type="match status" value="1"/>
</dbReference>
<dbReference type="CDD" id="cd00303">
    <property type="entry name" value="retropepsin_like"/>
    <property type="match status" value="1"/>
</dbReference>
<dbReference type="InterPro" id="IPR021109">
    <property type="entry name" value="Peptidase_aspartic_dom_sf"/>
</dbReference>
<dbReference type="AlphaFoldDB" id="A0A2N5TWE4"/>
<dbReference type="Proteomes" id="UP000235392">
    <property type="component" value="Unassembled WGS sequence"/>
</dbReference>
<evidence type="ECO:0000313" key="4">
    <source>
        <dbReference type="EMBL" id="PLW29784.1"/>
    </source>
</evidence>
<feature type="region of interest" description="Disordered" evidence="2">
    <location>
        <begin position="392"/>
        <end position="432"/>
    </location>
</feature>
<feature type="region of interest" description="Disordered" evidence="2">
    <location>
        <begin position="1"/>
        <end position="126"/>
    </location>
</feature>
<dbReference type="PROSITE" id="PS50175">
    <property type="entry name" value="ASP_PROT_RETROV"/>
    <property type="match status" value="1"/>
</dbReference>
<protein>
    <recommendedName>
        <fullName evidence="3">Peptidase A2 domain-containing protein</fullName>
    </recommendedName>
</protein>
<feature type="domain" description="Peptidase A2" evidence="3">
    <location>
        <begin position="233"/>
        <end position="270"/>
    </location>
</feature>
<feature type="compositionally biased region" description="Polar residues" evidence="2">
    <location>
        <begin position="8"/>
        <end position="17"/>
    </location>
</feature>
<evidence type="ECO:0000256" key="2">
    <source>
        <dbReference type="SAM" id="MobiDB-lite"/>
    </source>
</evidence>
<sequence length="432" mass="49100">MVQKHFEQNQQLSPAQTKSEDKEPISSVAAIEEWGSWIPPSAHIDKEELQTNIGFGLRKSQRIQDKNPASNSQPAPSKPPEPALIPKEKEPTTKRRTSFPSGWMENEGSDNEESIIQTKEKNPVQKPVLEKKRTITTKTDRTEQLTRHMMESLAKKFYKQTYTLTLEEILKIAPQFLQTLQKSLPHTEVMDKSISIGQIKQNNTNIIPNEDEGKLTYACPVGMIDMTIRNRKIKTLVDTGAEMNIIPVELANQLGLVTTEIFMRLKGIGGHFTPIIGIAENVEISAFPGYTNLANFFIVKGSVHTVLGRPFLADHNIRLELSNKKGEVLSFEDQQGKRLCIPICLPNTPGWHRDPPAMQQNCSFQVENWDIFEKARNNKDLEFITEIDWEQLENPESTQEDKEEQINIQLSPLETIPETTEPETEEQEVHGE</sequence>
<proteinExistence type="predicted"/>
<organism evidence="4 5">
    <name type="scientific">Puccinia coronata f. sp. avenae</name>
    <dbReference type="NCBI Taxonomy" id="200324"/>
    <lineage>
        <taxon>Eukaryota</taxon>
        <taxon>Fungi</taxon>
        <taxon>Dikarya</taxon>
        <taxon>Basidiomycota</taxon>
        <taxon>Pucciniomycotina</taxon>
        <taxon>Pucciniomycetes</taxon>
        <taxon>Pucciniales</taxon>
        <taxon>Pucciniaceae</taxon>
        <taxon>Puccinia</taxon>
    </lineage>
</organism>
<comment type="caution">
    <text evidence="4">The sequence shown here is derived from an EMBL/GenBank/DDBJ whole genome shotgun (WGS) entry which is preliminary data.</text>
</comment>
<name>A0A2N5TWE4_9BASI</name>
<evidence type="ECO:0000259" key="3">
    <source>
        <dbReference type="PROSITE" id="PS50175"/>
    </source>
</evidence>
<dbReference type="GO" id="GO:0004190">
    <property type="term" value="F:aspartic-type endopeptidase activity"/>
    <property type="evidence" value="ECO:0007669"/>
    <property type="project" value="InterPro"/>
</dbReference>
<evidence type="ECO:0000313" key="5">
    <source>
        <dbReference type="Proteomes" id="UP000235392"/>
    </source>
</evidence>
<dbReference type="EMBL" id="PGCI01000319">
    <property type="protein sequence ID" value="PLW29784.1"/>
    <property type="molecule type" value="Genomic_DNA"/>
</dbReference>
<dbReference type="InterPro" id="IPR001995">
    <property type="entry name" value="Peptidase_A2_cat"/>
</dbReference>
<accession>A0A2N5TWE4</accession>